<dbReference type="Proteomes" id="UP000046122">
    <property type="component" value="Unassembled WGS sequence"/>
</dbReference>
<protein>
    <recommendedName>
        <fullName evidence="4 6">dTDP-4-dehydrorhamnose reductase</fullName>
        <ecNumber evidence="3 6">1.1.1.133</ecNumber>
    </recommendedName>
</protein>
<evidence type="ECO:0000259" key="8">
    <source>
        <dbReference type="Pfam" id="PF04321"/>
    </source>
</evidence>
<dbReference type="GO" id="GO:0008831">
    <property type="term" value="F:dTDP-4-dehydrorhamnose reductase activity"/>
    <property type="evidence" value="ECO:0007669"/>
    <property type="project" value="UniProtKB-EC"/>
</dbReference>
<dbReference type="Pfam" id="PF04321">
    <property type="entry name" value="RmlD_sub_bind"/>
    <property type="match status" value="1"/>
</dbReference>
<dbReference type="InterPro" id="IPR036291">
    <property type="entry name" value="NAD(P)-bd_dom_sf"/>
</dbReference>
<dbReference type="CDD" id="cd05254">
    <property type="entry name" value="dTDP_HR_like_SDR_e"/>
    <property type="match status" value="1"/>
</dbReference>
<evidence type="ECO:0000256" key="3">
    <source>
        <dbReference type="ARBA" id="ARBA00012929"/>
    </source>
</evidence>
<comment type="function">
    <text evidence="6">Catalyzes the reduction of dTDP-6-deoxy-L-lyxo-4-hexulose to yield dTDP-L-rhamnose.</text>
</comment>
<evidence type="ECO:0000256" key="2">
    <source>
        <dbReference type="ARBA" id="ARBA00010944"/>
    </source>
</evidence>
<dbReference type="UniPathway" id="UPA00124"/>
<keyword evidence="6" id="KW-0521">NADP</keyword>
<evidence type="ECO:0000256" key="4">
    <source>
        <dbReference type="ARBA" id="ARBA00017099"/>
    </source>
</evidence>
<dbReference type="PANTHER" id="PTHR10491">
    <property type="entry name" value="DTDP-4-DEHYDRORHAMNOSE REDUCTASE"/>
    <property type="match status" value="1"/>
</dbReference>
<evidence type="ECO:0000313" key="9">
    <source>
        <dbReference type="EMBL" id="CDX55636.1"/>
    </source>
</evidence>
<sequence>MGADPRAALRRRAAGSRFSRKQPKQSGRKQLNGERGREQEGDHVRLAVTGREGQVAASLVEAARGRDDVEVVAVGRPALDLARPDTVFAALEAARPDIVVSAAAYTAVDQAEDEKDLAFAVNATGAGKVAEAAARLGVPVIHLSTDYVFDGTKDGAYVETDPTAPLGVYGASKLAGEAAVAAANPRHLILRTAWVYSPFAKNFVKTMLRLAGDRDEISVVADQWGNPTSALDIADAILQMARHLKASPSFEEWGVYHIAGDGDASWAEFARRILVTSMEKGGPGAVVRAILTADYPTKAKRPANSRLDCSKLTATFGWRCRPWCAACDEVVKRLTAL</sequence>
<dbReference type="NCBIfam" id="TIGR01214">
    <property type="entry name" value="rmlD"/>
    <property type="match status" value="1"/>
</dbReference>
<dbReference type="Gene3D" id="3.90.25.10">
    <property type="entry name" value="UDP-galactose 4-epimerase, domain 1"/>
    <property type="match status" value="1"/>
</dbReference>
<dbReference type="Gene3D" id="3.40.50.720">
    <property type="entry name" value="NAD(P)-binding Rossmann-like Domain"/>
    <property type="match status" value="1"/>
</dbReference>
<keyword evidence="6 9" id="KW-0560">Oxidoreductase</keyword>
<dbReference type="GO" id="GO:0019305">
    <property type="term" value="P:dTDP-rhamnose biosynthetic process"/>
    <property type="evidence" value="ECO:0007669"/>
    <property type="project" value="UniProtKB-UniPathway"/>
</dbReference>
<feature type="domain" description="RmlD-like substrate binding" evidence="8">
    <location>
        <begin position="45"/>
        <end position="334"/>
    </location>
</feature>
<comment type="similarity">
    <text evidence="2 6">Belongs to the dTDP-4-dehydrorhamnose reductase family.</text>
</comment>
<dbReference type="EMBL" id="CCNE01000013">
    <property type="protein sequence ID" value="CDX55636.1"/>
    <property type="molecule type" value="Genomic_DNA"/>
</dbReference>
<comment type="cofactor">
    <cofactor evidence="6">
        <name>Mg(2+)</name>
        <dbReference type="ChEBI" id="CHEBI:18420"/>
    </cofactor>
    <text evidence="6">Binds 1 Mg(2+) ion per monomer.</text>
</comment>
<comment type="catalytic activity">
    <reaction evidence="5 6">
        <text>dTDP-beta-L-rhamnose + NADP(+) = dTDP-4-dehydro-beta-L-rhamnose + NADPH + H(+)</text>
        <dbReference type="Rhea" id="RHEA:21796"/>
        <dbReference type="ChEBI" id="CHEBI:15378"/>
        <dbReference type="ChEBI" id="CHEBI:57510"/>
        <dbReference type="ChEBI" id="CHEBI:57783"/>
        <dbReference type="ChEBI" id="CHEBI:58349"/>
        <dbReference type="ChEBI" id="CHEBI:62830"/>
        <dbReference type="EC" id="1.1.1.133"/>
    </reaction>
</comment>
<dbReference type="EC" id="1.1.1.133" evidence="3 6"/>
<evidence type="ECO:0000256" key="5">
    <source>
        <dbReference type="ARBA" id="ARBA00048200"/>
    </source>
</evidence>
<dbReference type="InterPro" id="IPR029903">
    <property type="entry name" value="RmlD-like-bd"/>
</dbReference>
<feature type="compositionally biased region" description="Basic residues" evidence="7">
    <location>
        <begin position="8"/>
        <end position="27"/>
    </location>
</feature>
<dbReference type="AlphaFoldDB" id="A0A090GA32"/>
<gene>
    <name evidence="9" type="ORF">MPL3365_200186</name>
</gene>
<accession>A0A090GA32</accession>
<evidence type="ECO:0000313" key="10">
    <source>
        <dbReference type="Proteomes" id="UP000046122"/>
    </source>
</evidence>
<comment type="pathway">
    <text evidence="1 6">Carbohydrate biosynthesis; dTDP-L-rhamnose biosynthesis.</text>
</comment>
<dbReference type="SUPFAM" id="SSF51735">
    <property type="entry name" value="NAD(P)-binding Rossmann-fold domains"/>
    <property type="match status" value="1"/>
</dbReference>
<feature type="region of interest" description="Disordered" evidence="7">
    <location>
        <begin position="1"/>
        <end position="43"/>
    </location>
</feature>
<proteinExistence type="inferred from homology"/>
<feature type="compositionally biased region" description="Basic and acidic residues" evidence="7">
    <location>
        <begin position="31"/>
        <end position="43"/>
    </location>
</feature>
<dbReference type="PANTHER" id="PTHR10491:SF4">
    <property type="entry name" value="METHIONINE ADENOSYLTRANSFERASE 2 SUBUNIT BETA"/>
    <property type="match status" value="1"/>
</dbReference>
<name>A0A090GA32_MESPL</name>
<dbReference type="InterPro" id="IPR005913">
    <property type="entry name" value="dTDP_dehydrorham_reduct"/>
</dbReference>
<evidence type="ECO:0000256" key="1">
    <source>
        <dbReference type="ARBA" id="ARBA00004781"/>
    </source>
</evidence>
<organism evidence="9 10">
    <name type="scientific">Mesorhizobium plurifarium</name>
    <dbReference type="NCBI Taxonomy" id="69974"/>
    <lineage>
        <taxon>Bacteria</taxon>
        <taxon>Pseudomonadati</taxon>
        <taxon>Pseudomonadota</taxon>
        <taxon>Alphaproteobacteria</taxon>
        <taxon>Hyphomicrobiales</taxon>
        <taxon>Phyllobacteriaceae</taxon>
        <taxon>Mesorhizobium</taxon>
    </lineage>
</organism>
<evidence type="ECO:0000256" key="6">
    <source>
        <dbReference type="RuleBase" id="RU364082"/>
    </source>
</evidence>
<reference evidence="9 10" key="1">
    <citation type="submission" date="2014-08" db="EMBL/GenBank/DDBJ databases">
        <authorList>
            <person name="Moulin Lionel"/>
        </authorList>
    </citation>
    <scope>NUCLEOTIDE SEQUENCE [LARGE SCALE GENOMIC DNA]</scope>
</reference>
<evidence type="ECO:0000256" key="7">
    <source>
        <dbReference type="SAM" id="MobiDB-lite"/>
    </source>
</evidence>